<evidence type="ECO:0000313" key="3">
    <source>
        <dbReference type="WBParaSite" id="maker-unitig_35372-snap-gene-0.2-mRNA-1"/>
    </source>
</evidence>
<feature type="region of interest" description="Disordered" evidence="1">
    <location>
        <begin position="193"/>
        <end position="227"/>
    </location>
</feature>
<dbReference type="Proteomes" id="UP000095280">
    <property type="component" value="Unplaced"/>
</dbReference>
<evidence type="ECO:0000313" key="2">
    <source>
        <dbReference type="Proteomes" id="UP000095280"/>
    </source>
</evidence>
<feature type="region of interest" description="Disordered" evidence="1">
    <location>
        <begin position="315"/>
        <end position="337"/>
    </location>
</feature>
<evidence type="ECO:0000256" key="1">
    <source>
        <dbReference type="SAM" id="MobiDB-lite"/>
    </source>
</evidence>
<feature type="compositionally biased region" description="Low complexity" evidence="1">
    <location>
        <begin position="193"/>
        <end position="209"/>
    </location>
</feature>
<feature type="compositionally biased region" description="Polar residues" evidence="1">
    <location>
        <begin position="898"/>
        <end position="913"/>
    </location>
</feature>
<feature type="region of interest" description="Disordered" evidence="1">
    <location>
        <begin position="258"/>
        <end position="291"/>
    </location>
</feature>
<protein>
    <submittedName>
        <fullName evidence="3">RING-type domain-containing protein</fullName>
    </submittedName>
</protein>
<keyword evidence="2" id="KW-1185">Reference proteome</keyword>
<accession>A0A1I8FHQ2</accession>
<reference evidence="3" key="1">
    <citation type="submission" date="2016-11" db="UniProtKB">
        <authorList>
            <consortium name="WormBaseParasite"/>
        </authorList>
    </citation>
    <scope>IDENTIFICATION</scope>
</reference>
<dbReference type="WBParaSite" id="maker-unitig_35372-snap-gene-0.2-mRNA-1">
    <property type="protein sequence ID" value="maker-unitig_35372-snap-gene-0.2-mRNA-1"/>
    <property type="gene ID" value="maker-unitig_35372-snap-gene-0.2"/>
</dbReference>
<feature type="compositionally biased region" description="Polar residues" evidence="1">
    <location>
        <begin position="326"/>
        <end position="337"/>
    </location>
</feature>
<feature type="region of interest" description="Disordered" evidence="1">
    <location>
        <begin position="1129"/>
        <end position="1181"/>
    </location>
</feature>
<feature type="compositionally biased region" description="Polar residues" evidence="1">
    <location>
        <begin position="542"/>
        <end position="554"/>
    </location>
</feature>
<feature type="region of interest" description="Disordered" evidence="1">
    <location>
        <begin position="1041"/>
        <end position="1107"/>
    </location>
</feature>
<sequence>PWELQKQKELQRRPGCKSCRRCLPITADRREVSLQLTHRRNLDGIKQQQSLPPPPLQPCPALGQATAEAAAEVIAEVAAAAAAAAVLRAADFNAATVATYVPPQAVSCVAATAASSRRRGGGFGGSGLDPLMHEKAAKAADIIRRENGWAVFCDQRRKPTDRPSNYFLVLNTQMLALIWCKFKSNTSAEFSTLTRAISSSSRSSSTSASERPRARASSLGLHSRRRPTPNESALRFIVCGDRLPGPELLAQLNGIHAASHGRGSSRTRPEAGGQDSPRPAKRGHVQRRPAQRIGDIMRRMQRRGGLTRCWRAQQTGDGENADHQAAVSSSHGQMKQRSTVWRSACPGGAPRPDTQPSVCLGRDGSFHLSNGLIDQGLSGVQAPAAIAQLQWTPAVEIDRSQDGQAGRRQQTKCRRAVGVSGQVRQGGSVFGHASCQQAEPADRASVEQSVQSVRTLGGCGVAYRRQAVRVRTSDDLPSVTRAPRRTAKAGAGARQHSQVHRRPAVRILHQRLARLAVQSNVLGSPDAAAQWATVRPVAGSLSNGQQAGLQQQSHRGGLASFRSRVEQPRWRRLRSTEHQLGQQLRLARSGGCVRRCFPESALFPWRSVCALMSKQLVKKHAPSASSDTRTIKAQATLRSVKQQPDRFKAAAASWLRESSVSAAVPAVASVQQQSRMSRTTGAAAPAARLLQRRCWRVKQAFDEALAAHRAAAADRERPRCPGAGRARAQLVKHGDRLLRAASASPDDGGWAAVVRATSRNFQAQKTGQAIRRSRPGLAQCTCRDGGTAIVLQERYSNIELTAIGNLSVQLIEKDAPEGGPWHPAQKRIESRDAEARAGVEQCAPRPPAAATCRGAASLLPDAADAAVEDALAVAGSGEGRRRAIETASNAAVGAGETFSSVSATRRQRPQQARGSAVKKLRQSADTAGFSRHVSRRQAGLHRAATRRRRRSSPSRDCRTSTTGQLPGRSRDRQGASVRTAACSSGVAAAADSSDSIASATSWLPTTRAASAGVRPQSSSASTASKLLRLSRAVQQRLSAAAVRAAPIKAPPVSPSRRRRSQLGVPDAGASHARASRLRRSPTRTGRDARLTPNSKASTLPALSRRVQQRPAVFGRAEISPAQLRVRRRLASKARSAGDVAPRSAGRNRKVRPASRALRRGTAPAFSGASSRRSSSARPSRCELAVRQASRFLPRHCRVQPRTPRAHAVRMCPLKSR</sequence>
<feature type="compositionally biased region" description="Basic residues" evidence="1">
    <location>
        <begin position="1145"/>
        <end position="1158"/>
    </location>
</feature>
<proteinExistence type="predicted"/>
<feature type="region of interest" description="Disordered" evidence="1">
    <location>
        <begin position="482"/>
        <end position="502"/>
    </location>
</feature>
<feature type="compositionally biased region" description="Low complexity" evidence="1">
    <location>
        <begin position="1162"/>
        <end position="1178"/>
    </location>
</feature>
<name>A0A1I8FHQ2_9PLAT</name>
<dbReference type="AlphaFoldDB" id="A0A1I8FHQ2"/>
<feature type="compositionally biased region" description="Basic residues" evidence="1">
    <location>
        <begin position="932"/>
        <end position="952"/>
    </location>
</feature>
<feature type="compositionally biased region" description="Basic residues" evidence="1">
    <location>
        <begin position="279"/>
        <end position="290"/>
    </location>
</feature>
<organism evidence="2 3">
    <name type="scientific">Macrostomum lignano</name>
    <dbReference type="NCBI Taxonomy" id="282301"/>
    <lineage>
        <taxon>Eukaryota</taxon>
        <taxon>Metazoa</taxon>
        <taxon>Spiralia</taxon>
        <taxon>Lophotrochozoa</taxon>
        <taxon>Platyhelminthes</taxon>
        <taxon>Rhabditophora</taxon>
        <taxon>Macrostomorpha</taxon>
        <taxon>Macrostomida</taxon>
        <taxon>Macrostomidae</taxon>
        <taxon>Macrostomum</taxon>
    </lineage>
</organism>
<feature type="region of interest" description="Disordered" evidence="1">
    <location>
        <begin position="542"/>
        <end position="564"/>
    </location>
</feature>
<feature type="region of interest" description="Disordered" evidence="1">
    <location>
        <begin position="898"/>
        <end position="976"/>
    </location>
</feature>